<organism evidence="2 3">
    <name type="scientific">Simplicispira hankyongi</name>
    <dbReference type="NCBI Taxonomy" id="2315688"/>
    <lineage>
        <taxon>Bacteria</taxon>
        <taxon>Pseudomonadati</taxon>
        <taxon>Pseudomonadota</taxon>
        <taxon>Betaproteobacteria</taxon>
        <taxon>Burkholderiales</taxon>
        <taxon>Comamonadaceae</taxon>
        <taxon>Simplicispira</taxon>
    </lineage>
</organism>
<evidence type="ECO:0000313" key="3">
    <source>
        <dbReference type="Proteomes" id="UP000266302"/>
    </source>
</evidence>
<dbReference type="CDD" id="cd00093">
    <property type="entry name" value="HTH_XRE"/>
    <property type="match status" value="1"/>
</dbReference>
<dbReference type="EMBL" id="QXJC01000007">
    <property type="protein sequence ID" value="RID97387.1"/>
    <property type="molecule type" value="Genomic_DNA"/>
</dbReference>
<dbReference type="PROSITE" id="PS50943">
    <property type="entry name" value="HTH_CROC1"/>
    <property type="match status" value="1"/>
</dbReference>
<dbReference type="InterPro" id="IPR010982">
    <property type="entry name" value="Lambda_DNA-bd_dom_sf"/>
</dbReference>
<sequence>MKSRLDFTRLAELDRQFCEFAKLHRDATPRCGWVKTVRLALGMSSTALAARTGMTAQGVRQLEHAEENGSISLKTLAKLADGLDCEVHYILLPRSSLLDLVLKQSKEIHGSQLPTSLNGTTEKILDSEALSALSALLANVNKRGFWL</sequence>
<dbReference type="InterPro" id="IPR001387">
    <property type="entry name" value="Cro/C1-type_HTH"/>
</dbReference>
<proteinExistence type="predicted"/>
<accession>A0A398C859</accession>
<dbReference type="AlphaFoldDB" id="A0A398C859"/>
<dbReference type="SUPFAM" id="SSF47413">
    <property type="entry name" value="lambda repressor-like DNA-binding domains"/>
    <property type="match status" value="1"/>
</dbReference>
<evidence type="ECO:0000259" key="1">
    <source>
        <dbReference type="PROSITE" id="PS50943"/>
    </source>
</evidence>
<dbReference type="SMART" id="SM00530">
    <property type="entry name" value="HTH_XRE"/>
    <property type="match status" value="1"/>
</dbReference>
<dbReference type="Pfam" id="PF01381">
    <property type="entry name" value="HTH_3"/>
    <property type="match status" value="1"/>
</dbReference>
<evidence type="ECO:0000313" key="2">
    <source>
        <dbReference type="EMBL" id="RID97387.1"/>
    </source>
</evidence>
<comment type="caution">
    <text evidence="2">The sequence shown here is derived from an EMBL/GenBank/DDBJ whole genome shotgun (WGS) entry which is preliminary data.</text>
</comment>
<name>A0A398C859_9BURK</name>
<dbReference type="OrthoDB" id="5951507at2"/>
<dbReference type="Proteomes" id="UP000266302">
    <property type="component" value="Unassembled WGS sequence"/>
</dbReference>
<dbReference type="RefSeq" id="WP_119110055.1">
    <property type="nucleotide sequence ID" value="NZ_QXJC01000007.1"/>
</dbReference>
<feature type="domain" description="HTH cro/C1-type" evidence="1">
    <location>
        <begin position="34"/>
        <end position="90"/>
    </location>
</feature>
<reference evidence="2 3" key="1">
    <citation type="submission" date="2018-09" db="EMBL/GenBank/DDBJ databases">
        <title>Draft genome of Simplicispira sp. NY-02.</title>
        <authorList>
            <person name="Im W.T."/>
        </authorList>
    </citation>
    <scope>NUCLEOTIDE SEQUENCE [LARGE SCALE GENOMIC DNA]</scope>
    <source>
        <strain evidence="2 3">NY-02</strain>
    </source>
</reference>
<protein>
    <submittedName>
        <fullName evidence="2">Helix-turn-helix domain-containing protein</fullName>
    </submittedName>
</protein>
<dbReference type="GO" id="GO:0003677">
    <property type="term" value="F:DNA binding"/>
    <property type="evidence" value="ECO:0007669"/>
    <property type="project" value="InterPro"/>
</dbReference>
<gene>
    <name evidence="2" type="ORF">D3F03_14025</name>
</gene>
<keyword evidence="3" id="KW-1185">Reference proteome</keyword>
<dbReference type="Gene3D" id="1.10.260.40">
    <property type="entry name" value="lambda repressor-like DNA-binding domains"/>
    <property type="match status" value="1"/>
</dbReference>